<keyword evidence="1" id="KW-0560">Oxidoreductase</keyword>
<keyword evidence="2" id="KW-0503">Monooxygenase</keyword>
<dbReference type="PRINTS" id="PR00411">
    <property type="entry name" value="PNDRDTASEI"/>
</dbReference>
<name>A0A6S6PDX2_9MYCO</name>
<dbReference type="InterPro" id="IPR036188">
    <property type="entry name" value="FAD/NAD-bd_sf"/>
</dbReference>
<accession>A0A6S6PDX2</accession>
<dbReference type="InterPro" id="IPR036291">
    <property type="entry name" value="NAD(P)-bd_dom_sf"/>
</dbReference>
<evidence type="ECO:0000313" key="2">
    <source>
        <dbReference type="EMBL" id="BCI55917.1"/>
    </source>
</evidence>
<dbReference type="AlphaFoldDB" id="A0A6S6PDX2"/>
<organism evidence="2 3">
    <name type="scientific">Mycolicibacterium litorale</name>
    <dbReference type="NCBI Taxonomy" id="758802"/>
    <lineage>
        <taxon>Bacteria</taxon>
        <taxon>Bacillati</taxon>
        <taxon>Actinomycetota</taxon>
        <taxon>Actinomycetes</taxon>
        <taxon>Mycobacteriales</taxon>
        <taxon>Mycobacteriaceae</taxon>
        <taxon>Mycolicibacterium</taxon>
    </lineage>
</organism>
<dbReference type="GO" id="GO:0004497">
    <property type="term" value="F:monooxygenase activity"/>
    <property type="evidence" value="ECO:0007669"/>
    <property type="project" value="UniProtKB-KW"/>
</dbReference>
<dbReference type="Pfam" id="PF13738">
    <property type="entry name" value="Pyr_redox_3"/>
    <property type="match status" value="1"/>
</dbReference>
<dbReference type="PANTHER" id="PTHR43539">
    <property type="entry name" value="FLAVIN-BINDING MONOOXYGENASE-LIKE PROTEIN (AFU_ORTHOLOGUE AFUA_4G09220)"/>
    <property type="match status" value="1"/>
</dbReference>
<gene>
    <name evidence="2" type="ORF">NIIDNTM18_51950</name>
</gene>
<evidence type="ECO:0000256" key="1">
    <source>
        <dbReference type="ARBA" id="ARBA00023002"/>
    </source>
</evidence>
<evidence type="ECO:0000313" key="3">
    <source>
        <dbReference type="Proteomes" id="UP000515734"/>
    </source>
</evidence>
<proteinExistence type="predicted"/>
<dbReference type="PANTHER" id="PTHR43539:SF68">
    <property type="entry name" value="FLAVIN-BINDING MONOOXYGENASE-LIKE PROTEIN (AFU_ORTHOLOGUE AFUA_4G09220)"/>
    <property type="match status" value="1"/>
</dbReference>
<dbReference type="Gene3D" id="3.50.50.60">
    <property type="entry name" value="FAD/NAD(P)-binding domain"/>
    <property type="match status" value="1"/>
</dbReference>
<dbReference type="SUPFAM" id="SSF51905">
    <property type="entry name" value="FAD/NAD(P)-binding domain"/>
    <property type="match status" value="1"/>
</dbReference>
<dbReference type="Proteomes" id="UP000515734">
    <property type="component" value="Chromosome"/>
</dbReference>
<protein>
    <submittedName>
        <fullName evidence="2">Monooxygenase</fullName>
    </submittedName>
</protein>
<dbReference type="GO" id="GO:0050660">
    <property type="term" value="F:flavin adenine dinucleotide binding"/>
    <property type="evidence" value="ECO:0007669"/>
    <property type="project" value="TreeGrafter"/>
</dbReference>
<dbReference type="EMBL" id="AP023287">
    <property type="protein sequence ID" value="BCI55917.1"/>
    <property type="molecule type" value="Genomic_DNA"/>
</dbReference>
<dbReference type="SUPFAM" id="SSF51735">
    <property type="entry name" value="NAD(P)-binding Rossmann-fold domains"/>
    <property type="match status" value="1"/>
</dbReference>
<dbReference type="InterPro" id="IPR050982">
    <property type="entry name" value="Auxin_biosynth/cation_transpt"/>
</dbReference>
<sequence>MTATEPTVVLSADTPQLRAASWLQSFSDALATRSRSALQALFEPQAGWRDLVAFTWNLRQSHDREAIIDLLLATNEEINAADFRIDESRPVPSELPAADGDLPAIEMFFRFGTATGEGDGYVVLAADPDRPEMLRARTLMTRLVSLKDAPAVWPPSGRFDVQNPGLRWSEHCRRRNEFADRDPEVLIVGGGQFGVMTAAHLARLGVDALIVDKDPRIGDAWRKRYESLFLHQPHNMLHFSMMPFPESFPEYLPKDKMAQWFESYVASFDLNFWTSTEFVGAGYDQARGEWKAELKLADGSTRVMRPKHLLMATGGSNIPMIPDLPGLQDFSGATLHATEFRDGADFAGKNVLVIGTGTSAHDFALDIVQSGGSATMVQRGPLIVIDLPTANTLYADYLDRDQQTELVDIRFLAGAVFHQERQGFIEFQKFADEADRELHDGLAKAGLKVWSGEDSTGFYYSYLSKSKGGYYLNVGASNAIVRGDIGILQLENIERFDATGIILDDGSRREYDVVIFATAQEPHIKGIERLFGAEFAEKLGPIWGFDNDGEMRNVLKPTAHEGFWILDGSIPMARWHSPLMALLVKAELIGAIPAAFKEPGHLSRTPAEPTAALEVEVRARKAPVAT</sequence>
<reference evidence="2 3" key="1">
    <citation type="submission" date="2020-07" db="EMBL/GenBank/DDBJ databases">
        <title>Complete genome sequence of Mycolicibacterium litorale like strain isolated from cardiac implantable electronic device infection.</title>
        <authorList>
            <person name="Fukano H."/>
            <person name="Miyama H."/>
            <person name="Hoshino Y."/>
        </authorList>
    </citation>
    <scope>NUCLEOTIDE SEQUENCE [LARGE SCALE GENOMIC DNA]</scope>
    <source>
        <strain evidence="2 3">NIIDNTM18</strain>
    </source>
</reference>